<evidence type="ECO:0000313" key="3">
    <source>
        <dbReference type="Proteomes" id="UP000015105"/>
    </source>
</evidence>
<feature type="region of interest" description="Disordered" evidence="1">
    <location>
        <begin position="11"/>
        <end position="37"/>
    </location>
</feature>
<feature type="region of interest" description="Disordered" evidence="1">
    <location>
        <begin position="56"/>
        <end position="111"/>
    </location>
</feature>
<proteinExistence type="predicted"/>
<reference evidence="2" key="4">
    <citation type="submission" date="2019-03" db="UniProtKB">
        <authorList>
            <consortium name="EnsemblPlants"/>
        </authorList>
    </citation>
    <scope>IDENTIFICATION</scope>
</reference>
<sequence>QAGVQLYATISHAAPPCLPSPPAPWPPRPPSPTHRPPRWPLASLCCLLFETRPEASGHLPAAELRGRLGGGRSKPPTSGLASSGVGRRRRPELGRRGGGDLRRLEVADGLR</sequence>
<dbReference type="AlphaFoldDB" id="A0A453BZA3"/>
<organism evidence="2 3">
    <name type="scientific">Aegilops tauschii subsp. strangulata</name>
    <name type="common">Goatgrass</name>
    <dbReference type="NCBI Taxonomy" id="200361"/>
    <lineage>
        <taxon>Eukaryota</taxon>
        <taxon>Viridiplantae</taxon>
        <taxon>Streptophyta</taxon>
        <taxon>Embryophyta</taxon>
        <taxon>Tracheophyta</taxon>
        <taxon>Spermatophyta</taxon>
        <taxon>Magnoliopsida</taxon>
        <taxon>Liliopsida</taxon>
        <taxon>Poales</taxon>
        <taxon>Poaceae</taxon>
        <taxon>BOP clade</taxon>
        <taxon>Pooideae</taxon>
        <taxon>Triticodae</taxon>
        <taxon>Triticeae</taxon>
        <taxon>Triticinae</taxon>
        <taxon>Aegilops</taxon>
    </lineage>
</organism>
<accession>A0A453BZA3</accession>
<evidence type="ECO:0000313" key="2">
    <source>
        <dbReference type="EnsemblPlants" id="AET2Gv20684800.1"/>
    </source>
</evidence>
<reference evidence="2" key="3">
    <citation type="journal article" date="2017" name="Nature">
        <title>Genome sequence of the progenitor of the wheat D genome Aegilops tauschii.</title>
        <authorList>
            <person name="Luo M.C."/>
            <person name="Gu Y.Q."/>
            <person name="Puiu D."/>
            <person name="Wang H."/>
            <person name="Twardziok S.O."/>
            <person name="Deal K.R."/>
            <person name="Huo N."/>
            <person name="Zhu T."/>
            <person name="Wang L."/>
            <person name="Wang Y."/>
            <person name="McGuire P.E."/>
            <person name="Liu S."/>
            <person name="Long H."/>
            <person name="Ramasamy R.K."/>
            <person name="Rodriguez J.C."/>
            <person name="Van S.L."/>
            <person name="Yuan L."/>
            <person name="Wang Z."/>
            <person name="Xia Z."/>
            <person name="Xiao L."/>
            <person name="Anderson O.D."/>
            <person name="Ouyang S."/>
            <person name="Liang Y."/>
            <person name="Zimin A.V."/>
            <person name="Pertea G."/>
            <person name="Qi P."/>
            <person name="Bennetzen J.L."/>
            <person name="Dai X."/>
            <person name="Dawson M.W."/>
            <person name="Muller H.G."/>
            <person name="Kugler K."/>
            <person name="Rivarola-Duarte L."/>
            <person name="Spannagl M."/>
            <person name="Mayer K.F.X."/>
            <person name="Lu F.H."/>
            <person name="Bevan M.W."/>
            <person name="Leroy P."/>
            <person name="Li P."/>
            <person name="You F.M."/>
            <person name="Sun Q."/>
            <person name="Liu Z."/>
            <person name="Lyons E."/>
            <person name="Wicker T."/>
            <person name="Salzberg S.L."/>
            <person name="Devos K.M."/>
            <person name="Dvorak J."/>
        </authorList>
    </citation>
    <scope>NUCLEOTIDE SEQUENCE [LARGE SCALE GENOMIC DNA]</scope>
    <source>
        <strain evidence="2">cv. AL8/78</strain>
    </source>
</reference>
<feature type="compositionally biased region" description="Pro residues" evidence="1">
    <location>
        <begin position="16"/>
        <end position="34"/>
    </location>
</feature>
<keyword evidence="3" id="KW-1185">Reference proteome</keyword>
<reference evidence="3" key="2">
    <citation type="journal article" date="2017" name="Nat. Plants">
        <title>The Aegilops tauschii genome reveals multiple impacts of transposons.</title>
        <authorList>
            <person name="Zhao G."/>
            <person name="Zou C."/>
            <person name="Li K."/>
            <person name="Wang K."/>
            <person name="Li T."/>
            <person name="Gao L."/>
            <person name="Zhang X."/>
            <person name="Wang H."/>
            <person name="Yang Z."/>
            <person name="Liu X."/>
            <person name="Jiang W."/>
            <person name="Mao L."/>
            <person name="Kong X."/>
            <person name="Jiao Y."/>
            <person name="Jia J."/>
        </authorList>
    </citation>
    <scope>NUCLEOTIDE SEQUENCE [LARGE SCALE GENOMIC DNA]</scope>
    <source>
        <strain evidence="3">cv. AL8/78</strain>
    </source>
</reference>
<reference evidence="2" key="5">
    <citation type="journal article" date="2021" name="G3 (Bethesda)">
        <title>Aegilops tauschii genome assembly Aet v5.0 features greater sequence contiguity and improved annotation.</title>
        <authorList>
            <person name="Wang L."/>
            <person name="Zhu T."/>
            <person name="Rodriguez J.C."/>
            <person name="Deal K.R."/>
            <person name="Dubcovsky J."/>
            <person name="McGuire P.E."/>
            <person name="Lux T."/>
            <person name="Spannagl M."/>
            <person name="Mayer K.F.X."/>
            <person name="Baldrich P."/>
            <person name="Meyers B.C."/>
            <person name="Huo N."/>
            <person name="Gu Y.Q."/>
            <person name="Zhou H."/>
            <person name="Devos K.M."/>
            <person name="Bennetzen J.L."/>
            <person name="Unver T."/>
            <person name="Budak H."/>
            <person name="Gulick P.J."/>
            <person name="Galiba G."/>
            <person name="Kalapos B."/>
            <person name="Nelson D.R."/>
            <person name="Li P."/>
            <person name="You F.M."/>
            <person name="Luo M.C."/>
            <person name="Dvorak J."/>
        </authorList>
    </citation>
    <scope>NUCLEOTIDE SEQUENCE [LARGE SCALE GENOMIC DNA]</scope>
    <source>
        <strain evidence="2">cv. AL8/78</strain>
    </source>
</reference>
<dbReference type="Proteomes" id="UP000015105">
    <property type="component" value="Chromosome 2D"/>
</dbReference>
<reference evidence="3" key="1">
    <citation type="journal article" date="2014" name="Science">
        <title>Ancient hybridizations among the ancestral genomes of bread wheat.</title>
        <authorList>
            <consortium name="International Wheat Genome Sequencing Consortium,"/>
            <person name="Marcussen T."/>
            <person name="Sandve S.R."/>
            <person name="Heier L."/>
            <person name="Spannagl M."/>
            <person name="Pfeifer M."/>
            <person name="Jakobsen K.S."/>
            <person name="Wulff B.B."/>
            <person name="Steuernagel B."/>
            <person name="Mayer K.F."/>
            <person name="Olsen O.A."/>
        </authorList>
    </citation>
    <scope>NUCLEOTIDE SEQUENCE [LARGE SCALE GENOMIC DNA]</scope>
    <source>
        <strain evidence="3">cv. AL8/78</strain>
    </source>
</reference>
<evidence type="ECO:0000256" key="1">
    <source>
        <dbReference type="SAM" id="MobiDB-lite"/>
    </source>
</evidence>
<name>A0A453BZA3_AEGTS</name>
<dbReference type="Gramene" id="AET2Gv20684800.1">
    <property type="protein sequence ID" value="AET2Gv20684800.1"/>
    <property type="gene ID" value="AET2Gv20684800"/>
</dbReference>
<feature type="compositionally biased region" description="Basic and acidic residues" evidence="1">
    <location>
        <begin position="91"/>
        <end position="111"/>
    </location>
</feature>
<protein>
    <submittedName>
        <fullName evidence="2">Uncharacterized protein</fullName>
    </submittedName>
</protein>
<dbReference type="EnsemblPlants" id="AET2Gv20684800.1">
    <property type="protein sequence ID" value="AET2Gv20684800.1"/>
    <property type="gene ID" value="AET2Gv20684800"/>
</dbReference>